<keyword evidence="6" id="KW-0547">Nucleotide-binding</keyword>
<dbReference type="Gene3D" id="3.30.70.3170">
    <property type="match status" value="1"/>
</dbReference>
<keyword evidence="12" id="KW-0443">Lipid metabolism</keyword>
<keyword evidence="19" id="KW-0689">Ribosomal protein</keyword>
<dbReference type="GO" id="GO:0016126">
    <property type="term" value="P:sterol biosynthetic process"/>
    <property type="evidence" value="ECO:0007669"/>
    <property type="project" value="UniProtKB-KW"/>
</dbReference>
<evidence type="ECO:0000256" key="1">
    <source>
        <dbReference type="ARBA" id="ARBA00004947"/>
    </source>
</evidence>
<accession>A0AAJ0F8M6</accession>
<keyword evidence="7" id="KW-0418">Kinase</keyword>
<keyword evidence="11" id="KW-1207">Sterol metabolism</keyword>
<keyword evidence="20" id="KW-1185">Reference proteome</keyword>
<dbReference type="Gene3D" id="3.30.230.10">
    <property type="match status" value="1"/>
</dbReference>
<dbReference type="PRINTS" id="PR00959">
    <property type="entry name" value="MEVGALKINASE"/>
</dbReference>
<evidence type="ECO:0000256" key="13">
    <source>
        <dbReference type="ARBA" id="ARBA00023277"/>
    </source>
</evidence>
<dbReference type="GO" id="GO:0005840">
    <property type="term" value="C:ribosome"/>
    <property type="evidence" value="ECO:0007669"/>
    <property type="project" value="UniProtKB-KW"/>
</dbReference>
<gene>
    <name evidence="19" type="ORF">QBC47DRAFT_371383</name>
</gene>
<dbReference type="PROSITE" id="PS00627">
    <property type="entry name" value="GHMP_KINASES_ATP"/>
    <property type="match status" value="1"/>
</dbReference>
<evidence type="ECO:0000313" key="20">
    <source>
        <dbReference type="Proteomes" id="UP001239445"/>
    </source>
</evidence>
<evidence type="ECO:0000259" key="16">
    <source>
        <dbReference type="Pfam" id="PF00288"/>
    </source>
</evidence>
<dbReference type="InterPro" id="IPR006206">
    <property type="entry name" value="Mevalonate/galactokinase"/>
</dbReference>
<evidence type="ECO:0000256" key="7">
    <source>
        <dbReference type="ARBA" id="ARBA00022777"/>
    </source>
</evidence>
<feature type="domain" description="GHMP kinase N-terminal" evidence="16">
    <location>
        <begin position="140"/>
        <end position="227"/>
    </location>
</feature>
<dbReference type="PRINTS" id="PR00473">
    <property type="entry name" value="GALCTOKINASE"/>
</dbReference>
<name>A0AAJ0F8M6_9PEZI</name>
<dbReference type="EMBL" id="MU839828">
    <property type="protein sequence ID" value="KAK1759251.1"/>
    <property type="molecule type" value="Genomic_DNA"/>
</dbReference>
<dbReference type="GO" id="GO:0004335">
    <property type="term" value="F:galactokinase activity"/>
    <property type="evidence" value="ECO:0007669"/>
    <property type="project" value="UniProtKB-EC"/>
</dbReference>
<dbReference type="NCBIfam" id="TIGR00131">
    <property type="entry name" value="gal_kin"/>
    <property type="match status" value="1"/>
</dbReference>
<dbReference type="InterPro" id="IPR006204">
    <property type="entry name" value="GHMP_kinase_N_dom"/>
</dbReference>
<evidence type="ECO:0000256" key="2">
    <source>
        <dbReference type="ARBA" id="ARBA00006566"/>
    </source>
</evidence>
<comment type="catalytic activity">
    <reaction evidence="15">
        <text>alpha-D-galactose + ATP = alpha-D-galactose 1-phosphate + ADP + H(+)</text>
        <dbReference type="Rhea" id="RHEA:13553"/>
        <dbReference type="ChEBI" id="CHEBI:15378"/>
        <dbReference type="ChEBI" id="CHEBI:28061"/>
        <dbReference type="ChEBI" id="CHEBI:30616"/>
        <dbReference type="ChEBI" id="CHEBI:58336"/>
        <dbReference type="ChEBI" id="CHEBI:456216"/>
        <dbReference type="EC" id="2.7.1.6"/>
    </reaction>
    <physiologicalReaction direction="left-to-right" evidence="15">
        <dbReference type="Rhea" id="RHEA:13554"/>
    </physiologicalReaction>
</comment>
<dbReference type="FunFam" id="3.30.230.10:FF:000056">
    <property type="entry name" value="GAL1p Galactokinase"/>
    <property type="match status" value="1"/>
</dbReference>
<evidence type="ECO:0000256" key="8">
    <source>
        <dbReference type="ARBA" id="ARBA00022840"/>
    </source>
</evidence>
<dbReference type="InterPro" id="IPR014721">
    <property type="entry name" value="Ribsml_uS5_D2-typ_fold_subgr"/>
</dbReference>
<dbReference type="InterPro" id="IPR019539">
    <property type="entry name" value="GalKase_N"/>
</dbReference>
<evidence type="ECO:0000256" key="9">
    <source>
        <dbReference type="ARBA" id="ARBA00023011"/>
    </source>
</evidence>
<dbReference type="InterPro" id="IPR019741">
    <property type="entry name" value="Galactokinase_CS"/>
</dbReference>
<evidence type="ECO:0000256" key="11">
    <source>
        <dbReference type="ARBA" id="ARBA00023166"/>
    </source>
</evidence>
<evidence type="ECO:0000256" key="3">
    <source>
        <dbReference type="ARBA" id="ARBA00012315"/>
    </source>
</evidence>
<dbReference type="Pfam" id="PF10509">
    <property type="entry name" value="GalKase_gal_bdg"/>
    <property type="match status" value="1"/>
</dbReference>
<evidence type="ECO:0000256" key="6">
    <source>
        <dbReference type="ARBA" id="ARBA00022741"/>
    </source>
</evidence>
<dbReference type="PANTHER" id="PTHR10457">
    <property type="entry name" value="MEVALONATE KINASE/GALACTOKINASE"/>
    <property type="match status" value="1"/>
</dbReference>
<dbReference type="SUPFAM" id="SSF55060">
    <property type="entry name" value="GHMP Kinase, C-terminal domain"/>
    <property type="match status" value="1"/>
</dbReference>
<dbReference type="AlphaFoldDB" id="A0AAJ0F8M6"/>
<evidence type="ECO:0000256" key="4">
    <source>
        <dbReference type="ARBA" id="ARBA00019487"/>
    </source>
</evidence>
<evidence type="ECO:0000259" key="18">
    <source>
        <dbReference type="Pfam" id="PF10509"/>
    </source>
</evidence>
<dbReference type="InterPro" id="IPR036554">
    <property type="entry name" value="GHMP_kinase_C_sf"/>
</dbReference>
<dbReference type="Pfam" id="PF00288">
    <property type="entry name" value="GHMP_kinases_N"/>
    <property type="match status" value="1"/>
</dbReference>
<keyword evidence="13" id="KW-0119">Carbohydrate metabolism</keyword>
<dbReference type="GO" id="GO:0006012">
    <property type="term" value="P:galactose metabolic process"/>
    <property type="evidence" value="ECO:0007669"/>
    <property type="project" value="UniProtKB-KW"/>
</dbReference>
<proteinExistence type="inferred from homology"/>
<comment type="caution">
    <text evidence="19">The sequence shown here is derived from an EMBL/GenBank/DDBJ whole genome shotgun (WGS) entry which is preliminary data.</text>
</comment>
<keyword evidence="10" id="KW-0299">Galactose metabolism</keyword>
<dbReference type="Proteomes" id="UP001239445">
    <property type="component" value="Unassembled WGS sequence"/>
</dbReference>
<dbReference type="InterPro" id="IPR000705">
    <property type="entry name" value="Galactokinase"/>
</dbReference>
<keyword evidence="9" id="KW-0752">Steroid biosynthesis</keyword>
<dbReference type="Pfam" id="PF08544">
    <property type="entry name" value="GHMP_kinases_C"/>
    <property type="match status" value="1"/>
</dbReference>
<dbReference type="SUPFAM" id="SSF54211">
    <property type="entry name" value="Ribosomal protein S5 domain 2-like"/>
    <property type="match status" value="1"/>
</dbReference>
<organism evidence="19 20">
    <name type="scientific">Echria macrotheca</name>
    <dbReference type="NCBI Taxonomy" id="438768"/>
    <lineage>
        <taxon>Eukaryota</taxon>
        <taxon>Fungi</taxon>
        <taxon>Dikarya</taxon>
        <taxon>Ascomycota</taxon>
        <taxon>Pezizomycotina</taxon>
        <taxon>Sordariomycetes</taxon>
        <taxon>Sordariomycetidae</taxon>
        <taxon>Sordariales</taxon>
        <taxon>Schizotheciaceae</taxon>
        <taxon>Echria</taxon>
    </lineage>
</organism>
<keyword evidence="5" id="KW-0808">Transferase</keyword>
<dbReference type="PROSITE" id="PS00106">
    <property type="entry name" value="GALACTOKINASE"/>
    <property type="match status" value="1"/>
</dbReference>
<evidence type="ECO:0000313" key="19">
    <source>
        <dbReference type="EMBL" id="KAK1759251.1"/>
    </source>
</evidence>
<evidence type="ECO:0000256" key="5">
    <source>
        <dbReference type="ARBA" id="ARBA00022679"/>
    </source>
</evidence>
<comment type="similarity">
    <text evidence="2">Belongs to the GHMP kinase family. GalK subfamily.</text>
</comment>
<feature type="domain" description="Galactokinase N-terminal" evidence="18">
    <location>
        <begin position="35"/>
        <end position="82"/>
    </location>
</feature>
<keyword evidence="12" id="KW-0753">Steroid metabolism</keyword>
<dbReference type="InterPro" id="IPR013750">
    <property type="entry name" value="GHMP_kinase_C_dom"/>
</dbReference>
<dbReference type="InterPro" id="IPR006203">
    <property type="entry name" value="GHMP_knse_ATP-bd_CS"/>
</dbReference>
<keyword evidence="19" id="KW-0687">Ribonucleoprotein</keyword>
<evidence type="ECO:0000259" key="17">
    <source>
        <dbReference type="Pfam" id="PF08544"/>
    </source>
</evidence>
<dbReference type="FunFam" id="1.20.1440.340:FF:000003">
    <property type="entry name" value="GAL1p Galactokinase"/>
    <property type="match status" value="1"/>
</dbReference>
<keyword evidence="9" id="KW-0444">Lipid biosynthesis</keyword>
<evidence type="ECO:0000256" key="14">
    <source>
        <dbReference type="ARBA" id="ARBA00029590"/>
    </source>
</evidence>
<evidence type="ECO:0000256" key="10">
    <source>
        <dbReference type="ARBA" id="ARBA00023144"/>
    </source>
</evidence>
<dbReference type="PANTHER" id="PTHR10457:SF7">
    <property type="entry name" value="GALACTOKINASE-RELATED"/>
    <property type="match status" value="1"/>
</dbReference>
<feature type="domain" description="GHMP kinase C-terminal" evidence="17">
    <location>
        <begin position="422"/>
        <end position="492"/>
    </location>
</feature>
<comment type="pathway">
    <text evidence="1">Carbohydrate metabolism; galactose metabolism.</text>
</comment>
<dbReference type="PIRSF" id="PIRSF000530">
    <property type="entry name" value="Galactokinase"/>
    <property type="match status" value="1"/>
</dbReference>
<keyword evidence="8" id="KW-0067">ATP-binding</keyword>
<dbReference type="EC" id="2.7.1.6" evidence="3"/>
<sequence length="526" mass="57263">MSGIVPTTTTLADVYPADADEVAFQQQRWTKLVDTFAATHGHKPTFVSRSPGRVNIIGEHIDYSLFSVLPMAIAADVLLAVSTPSPSSSSSGDDSFKITISNVQTDKFPGAEFTVSPSATEIEIDRSHHHWSNYFKAGLKGAMGLLRQKHGDEFRFKSMNVVMDGNVPPGGGLSSSAAFVTASALAVLVANGETEVDKVKLTELAIVSEREVGVNSGGMDQSASVLSERDAALFVSFTPSLSARPVRFPQTTPELVFLIAQTFVRSAKFDTAPYRYNLRVVECTLAAAILNADCNNSSPLPRDSSPLGISLHGFFDSYFTTTNPSLSNLTLQEKFTKAISLTEESLTQEKGYTLDEIATHLHLPVSDLQKTYLTKFPAKPPQNLFLLRQRALHVFRESLRVLRFMHLLEQNPPSSSSDIGPSLGRLLTDSQSSCRDDFDCSCAEIDSLVDIGRRAGAYGSRLTGAGWGGCTIHLVPADRVEQVKKAFDDEYYSKIEMSEEERASRVVVTKPGPGSCVFWVSEEGKV</sequence>
<dbReference type="GO" id="GO:0005829">
    <property type="term" value="C:cytosol"/>
    <property type="evidence" value="ECO:0007669"/>
    <property type="project" value="TreeGrafter"/>
</dbReference>
<reference evidence="19" key="1">
    <citation type="submission" date="2023-06" db="EMBL/GenBank/DDBJ databases">
        <title>Genome-scale phylogeny and comparative genomics of the fungal order Sordariales.</title>
        <authorList>
            <consortium name="Lawrence Berkeley National Laboratory"/>
            <person name="Hensen N."/>
            <person name="Bonometti L."/>
            <person name="Westerberg I."/>
            <person name="Brannstrom I.O."/>
            <person name="Guillou S."/>
            <person name="Cros-Aarteil S."/>
            <person name="Calhoun S."/>
            <person name="Haridas S."/>
            <person name="Kuo A."/>
            <person name="Mondo S."/>
            <person name="Pangilinan J."/>
            <person name="Riley R."/>
            <person name="Labutti K."/>
            <person name="Andreopoulos B."/>
            <person name="Lipzen A."/>
            <person name="Chen C."/>
            <person name="Yanf M."/>
            <person name="Daum C."/>
            <person name="Ng V."/>
            <person name="Clum A."/>
            <person name="Steindorff A."/>
            <person name="Ohm R."/>
            <person name="Martin F."/>
            <person name="Silar P."/>
            <person name="Natvig D."/>
            <person name="Lalanne C."/>
            <person name="Gautier V."/>
            <person name="Ament-Velasquez S.L."/>
            <person name="Kruys A."/>
            <person name="Hutchinson M.I."/>
            <person name="Powell A.J."/>
            <person name="Barry K."/>
            <person name="Miller A.N."/>
            <person name="Grigoriev I.V."/>
            <person name="Debuchy R."/>
            <person name="Gladieux P."/>
            <person name="Thoren M.H."/>
            <person name="Johannesson H."/>
        </authorList>
    </citation>
    <scope>NUCLEOTIDE SEQUENCE</scope>
    <source>
        <strain evidence="19">PSN4</strain>
    </source>
</reference>
<keyword evidence="9" id="KW-0756">Sterol biosynthesis</keyword>
<dbReference type="GO" id="GO:0000411">
    <property type="term" value="P:positive regulation of transcription by galactose"/>
    <property type="evidence" value="ECO:0007669"/>
    <property type="project" value="UniProtKB-ARBA"/>
</dbReference>
<dbReference type="Gene3D" id="1.20.1440.340">
    <property type="match status" value="1"/>
</dbReference>
<evidence type="ECO:0000256" key="15">
    <source>
        <dbReference type="ARBA" id="ARBA00049538"/>
    </source>
</evidence>
<dbReference type="InterPro" id="IPR020568">
    <property type="entry name" value="Ribosomal_Su5_D2-typ_SF"/>
</dbReference>
<dbReference type="GO" id="GO:0005524">
    <property type="term" value="F:ATP binding"/>
    <property type="evidence" value="ECO:0007669"/>
    <property type="project" value="UniProtKB-KW"/>
</dbReference>
<evidence type="ECO:0000256" key="12">
    <source>
        <dbReference type="ARBA" id="ARBA00023221"/>
    </source>
</evidence>
<protein>
    <recommendedName>
        <fullName evidence="4">Galactokinase</fullName>
        <ecNumber evidence="3">2.7.1.6</ecNumber>
    </recommendedName>
    <alternativeName>
        <fullName evidence="14">Galactose kinase</fullName>
    </alternativeName>
</protein>